<organism evidence="2 3">
    <name type="scientific">Cryptosporangium japonicum</name>
    <dbReference type="NCBI Taxonomy" id="80872"/>
    <lineage>
        <taxon>Bacteria</taxon>
        <taxon>Bacillati</taxon>
        <taxon>Actinomycetota</taxon>
        <taxon>Actinomycetes</taxon>
        <taxon>Cryptosporangiales</taxon>
        <taxon>Cryptosporangiaceae</taxon>
        <taxon>Cryptosporangium</taxon>
    </lineage>
</organism>
<gene>
    <name evidence="2" type="ORF">GCM10009539_26980</name>
</gene>
<accession>A0ABP3DS26</accession>
<protein>
    <submittedName>
        <fullName evidence="2">Uncharacterized protein</fullName>
    </submittedName>
</protein>
<keyword evidence="3" id="KW-1185">Reference proteome</keyword>
<evidence type="ECO:0000256" key="1">
    <source>
        <dbReference type="SAM" id="MobiDB-lite"/>
    </source>
</evidence>
<sequence>MGSRPSPSVTGSGVTAVIFMSAILDLDHLVSQDAISLAEEKAPEDPGRARPRPPGTAAPWT</sequence>
<feature type="compositionally biased region" description="Basic and acidic residues" evidence="1">
    <location>
        <begin position="38"/>
        <end position="48"/>
    </location>
</feature>
<proteinExistence type="predicted"/>
<feature type="compositionally biased region" description="Pro residues" evidence="1">
    <location>
        <begin position="52"/>
        <end position="61"/>
    </location>
</feature>
<dbReference type="EMBL" id="BAAAGX010000010">
    <property type="protein sequence ID" value="GAA0240276.1"/>
    <property type="molecule type" value="Genomic_DNA"/>
</dbReference>
<name>A0ABP3DS26_9ACTN</name>
<evidence type="ECO:0000313" key="3">
    <source>
        <dbReference type="Proteomes" id="UP001500967"/>
    </source>
</evidence>
<comment type="caution">
    <text evidence="2">The sequence shown here is derived from an EMBL/GenBank/DDBJ whole genome shotgun (WGS) entry which is preliminary data.</text>
</comment>
<feature type="region of interest" description="Disordered" evidence="1">
    <location>
        <begin position="37"/>
        <end position="61"/>
    </location>
</feature>
<evidence type="ECO:0000313" key="2">
    <source>
        <dbReference type="EMBL" id="GAA0240276.1"/>
    </source>
</evidence>
<reference evidence="3" key="1">
    <citation type="journal article" date="2019" name="Int. J. Syst. Evol. Microbiol.">
        <title>The Global Catalogue of Microorganisms (GCM) 10K type strain sequencing project: providing services to taxonomists for standard genome sequencing and annotation.</title>
        <authorList>
            <consortium name="The Broad Institute Genomics Platform"/>
            <consortium name="The Broad Institute Genome Sequencing Center for Infectious Disease"/>
            <person name="Wu L."/>
            <person name="Ma J."/>
        </authorList>
    </citation>
    <scope>NUCLEOTIDE SEQUENCE [LARGE SCALE GENOMIC DNA]</scope>
    <source>
        <strain evidence="3">JCM 10425</strain>
    </source>
</reference>
<dbReference type="Proteomes" id="UP001500967">
    <property type="component" value="Unassembled WGS sequence"/>
</dbReference>